<dbReference type="AlphaFoldDB" id="A0A7W5FBG2"/>
<protein>
    <submittedName>
        <fullName evidence="2">Membrane protein implicated in regulation of membrane protease activity</fullName>
    </submittedName>
</protein>
<dbReference type="Proteomes" id="UP000577707">
    <property type="component" value="Unassembled WGS sequence"/>
</dbReference>
<keyword evidence="1" id="KW-1133">Transmembrane helix</keyword>
<dbReference type="GO" id="GO:0006508">
    <property type="term" value="P:proteolysis"/>
    <property type="evidence" value="ECO:0007669"/>
    <property type="project" value="UniProtKB-KW"/>
</dbReference>
<evidence type="ECO:0000256" key="1">
    <source>
        <dbReference type="SAM" id="Phobius"/>
    </source>
</evidence>
<keyword evidence="3" id="KW-1185">Reference proteome</keyword>
<feature type="transmembrane region" description="Helical" evidence="1">
    <location>
        <begin position="35"/>
        <end position="57"/>
    </location>
</feature>
<sequence>MGPLAALLFLLAFLLAAAAWLVWSGLFPIRQGSTTSTWILLAGLAVVLVIMAMSAWASDIVS</sequence>
<comment type="caution">
    <text evidence="2">The sequence shown here is derived from an EMBL/GenBank/DDBJ whole genome shotgun (WGS) entry which is preliminary data.</text>
</comment>
<reference evidence="2 3" key="1">
    <citation type="submission" date="2020-08" db="EMBL/GenBank/DDBJ databases">
        <title>Genomic Encyclopedia of Type Strains, Phase III (KMG-III): the genomes of soil and plant-associated and newly described type strains.</title>
        <authorList>
            <person name="Whitman W."/>
        </authorList>
    </citation>
    <scope>NUCLEOTIDE SEQUENCE [LARGE SCALE GENOMIC DNA]</scope>
    <source>
        <strain evidence="2 3">CECT 3302</strain>
    </source>
</reference>
<accession>A0A7W5FBG2</accession>
<organism evidence="2 3">
    <name type="scientific">Nocardioides albus</name>
    <dbReference type="NCBI Taxonomy" id="1841"/>
    <lineage>
        <taxon>Bacteria</taxon>
        <taxon>Bacillati</taxon>
        <taxon>Actinomycetota</taxon>
        <taxon>Actinomycetes</taxon>
        <taxon>Propionibacteriales</taxon>
        <taxon>Nocardioidaceae</taxon>
        <taxon>Nocardioides</taxon>
    </lineage>
</organism>
<keyword evidence="2" id="KW-0378">Hydrolase</keyword>
<gene>
    <name evidence="2" type="ORF">FHS12_005133</name>
</gene>
<dbReference type="GO" id="GO:0008233">
    <property type="term" value="F:peptidase activity"/>
    <property type="evidence" value="ECO:0007669"/>
    <property type="project" value="UniProtKB-KW"/>
</dbReference>
<keyword evidence="2" id="KW-0645">Protease</keyword>
<name>A0A7W5FBG2_9ACTN</name>
<evidence type="ECO:0000313" key="2">
    <source>
        <dbReference type="EMBL" id="MBB3092156.1"/>
    </source>
</evidence>
<evidence type="ECO:0000313" key="3">
    <source>
        <dbReference type="Proteomes" id="UP000577707"/>
    </source>
</evidence>
<keyword evidence="1" id="KW-0472">Membrane</keyword>
<proteinExistence type="predicted"/>
<keyword evidence="1" id="KW-0812">Transmembrane</keyword>
<dbReference type="EMBL" id="JACHXG010000017">
    <property type="protein sequence ID" value="MBB3092156.1"/>
    <property type="molecule type" value="Genomic_DNA"/>
</dbReference>
<dbReference type="RefSeq" id="WP_183551708.1">
    <property type="nucleotide sequence ID" value="NZ_BMQT01000017.1"/>
</dbReference>